<dbReference type="EMBL" id="JAMSHJ010000002">
    <property type="protein sequence ID" value="KAI5433563.1"/>
    <property type="molecule type" value="Genomic_DNA"/>
</dbReference>
<dbReference type="GO" id="GO:0016787">
    <property type="term" value="F:hydrolase activity"/>
    <property type="evidence" value="ECO:0007669"/>
    <property type="project" value="UniProtKB-KW"/>
</dbReference>
<dbReference type="Pfam" id="PF00445">
    <property type="entry name" value="Ribonuclease_T2"/>
    <property type="match status" value="1"/>
</dbReference>
<accession>A0A9D4Y853</accession>
<evidence type="ECO:0000256" key="4">
    <source>
        <dbReference type="ARBA" id="ARBA00022801"/>
    </source>
</evidence>
<proteinExistence type="inferred from homology"/>
<protein>
    <submittedName>
        <fullName evidence="7">Uncharacterized protein</fullName>
    </submittedName>
</protein>
<dbReference type="GO" id="GO:0033897">
    <property type="term" value="F:ribonuclease T2 activity"/>
    <property type="evidence" value="ECO:0007669"/>
    <property type="project" value="InterPro"/>
</dbReference>
<organism evidence="7 8">
    <name type="scientific">Pisum sativum</name>
    <name type="common">Garden pea</name>
    <name type="synonym">Lathyrus oleraceus</name>
    <dbReference type="NCBI Taxonomy" id="3888"/>
    <lineage>
        <taxon>Eukaryota</taxon>
        <taxon>Viridiplantae</taxon>
        <taxon>Streptophyta</taxon>
        <taxon>Embryophyta</taxon>
        <taxon>Tracheophyta</taxon>
        <taxon>Spermatophyta</taxon>
        <taxon>Magnoliopsida</taxon>
        <taxon>eudicotyledons</taxon>
        <taxon>Gunneridae</taxon>
        <taxon>Pentapetalae</taxon>
        <taxon>rosids</taxon>
        <taxon>fabids</taxon>
        <taxon>Fabales</taxon>
        <taxon>Fabaceae</taxon>
        <taxon>Papilionoideae</taxon>
        <taxon>50 kb inversion clade</taxon>
        <taxon>NPAAA clade</taxon>
        <taxon>Hologalegina</taxon>
        <taxon>IRL clade</taxon>
        <taxon>Fabeae</taxon>
        <taxon>Lathyrus</taxon>
    </lineage>
</organism>
<gene>
    <name evidence="7" type="ORF">KIW84_020742</name>
</gene>
<dbReference type="PANTHER" id="PTHR11240">
    <property type="entry name" value="RIBONUCLEASE T2"/>
    <property type="match status" value="1"/>
</dbReference>
<keyword evidence="3" id="KW-0255">Endonuclease</keyword>
<name>A0A9D4Y853_PEA</name>
<dbReference type="Proteomes" id="UP001058974">
    <property type="component" value="Chromosome 2"/>
</dbReference>
<evidence type="ECO:0000256" key="6">
    <source>
        <dbReference type="RuleBase" id="RU004328"/>
    </source>
</evidence>
<dbReference type="InterPro" id="IPR036430">
    <property type="entry name" value="RNase_T2-like_sf"/>
</dbReference>
<evidence type="ECO:0000256" key="1">
    <source>
        <dbReference type="ARBA" id="ARBA00007469"/>
    </source>
</evidence>
<comment type="caution">
    <text evidence="7">The sequence shown here is derived from an EMBL/GenBank/DDBJ whole genome shotgun (WGS) entry which is preliminary data.</text>
</comment>
<dbReference type="SUPFAM" id="SSF55895">
    <property type="entry name" value="Ribonuclease Rh-like"/>
    <property type="match status" value="1"/>
</dbReference>
<sequence length="162" mass="19040">MWPAKETGSEPRRCSEDQTKKTLTRKMIFTTTLVELPTSWSNLRGDNFKFWENEWYEHGTCSYSKLNQTQYFDLANNIWKGLQLFDIFQKESISPSTTAKQKRVDVENAIAKHIGITYKIEFYCFNNSHELLEIRLCRNHAGNDYTNCVMLDNCGSSFKWKP</sequence>
<keyword evidence="5" id="KW-0456">Lyase</keyword>
<evidence type="ECO:0000256" key="5">
    <source>
        <dbReference type="ARBA" id="ARBA00023239"/>
    </source>
</evidence>
<keyword evidence="4" id="KW-0378">Hydrolase</keyword>
<evidence type="ECO:0000313" key="7">
    <source>
        <dbReference type="EMBL" id="KAI5433563.1"/>
    </source>
</evidence>
<comment type="similarity">
    <text evidence="1 6">Belongs to the RNase T2 family.</text>
</comment>
<keyword evidence="2" id="KW-0540">Nuclease</keyword>
<reference evidence="7 8" key="1">
    <citation type="journal article" date="2022" name="Nat. Genet.">
        <title>Improved pea reference genome and pan-genome highlight genomic features and evolutionary characteristics.</title>
        <authorList>
            <person name="Yang T."/>
            <person name="Liu R."/>
            <person name="Luo Y."/>
            <person name="Hu S."/>
            <person name="Wang D."/>
            <person name="Wang C."/>
            <person name="Pandey M.K."/>
            <person name="Ge S."/>
            <person name="Xu Q."/>
            <person name="Li N."/>
            <person name="Li G."/>
            <person name="Huang Y."/>
            <person name="Saxena R.K."/>
            <person name="Ji Y."/>
            <person name="Li M."/>
            <person name="Yan X."/>
            <person name="He Y."/>
            <person name="Liu Y."/>
            <person name="Wang X."/>
            <person name="Xiang C."/>
            <person name="Varshney R.K."/>
            <person name="Ding H."/>
            <person name="Gao S."/>
            <person name="Zong X."/>
        </authorList>
    </citation>
    <scope>NUCLEOTIDE SEQUENCE [LARGE SCALE GENOMIC DNA]</scope>
    <source>
        <strain evidence="7 8">cv. Zhongwan 6</strain>
    </source>
</reference>
<dbReference type="PANTHER" id="PTHR11240:SF75">
    <property type="entry name" value="RIBONUCLEASE 3"/>
    <property type="match status" value="1"/>
</dbReference>
<evidence type="ECO:0000256" key="2">
    <source>
        <dbReference type="ARBA" id="ARBA00022722"/>
    </source>
</evidence>
<dbReference type="Gramene" id="Psat02G0074200-T1">
    <property type="protein sequence ID" value="KAI5433563.1"/>
    <property type="gene ID" value="KIW84_020742"/>
</dbReference>
<dbReference type="GO" id="GO:0006401">
    <property type="term" value="P:RNA catabolic process"/>
    <property type="evidence" value="ECO:0007669"/>
    <property type="project" value="TreeGrafter"/>
</dbReference>
<keyword evidence="8" id="KW-1185">Reference proteome</keyword>
<dbReference type="GO" id="GO:0003723">
    <property type="term" value="F:RNA binding"/>
    <property type="evidence" value="ECO:0007669"/>
    <property type="project" value="InterPro"/>
</dbReference>
<dbReference type="GO" id="GO:0005576">
    <property type="term" value="C:extracellular region"/>
    <property type="evidence" value="ECO:0007669"/>
    <property type="project" value="TreeGrafter"/>
</dbReference>
<dbReference type="Gene3D" id="3.90.730.10">
    <property type="entry name" value="Ribonuclease T2-like"/>
    <property type="match status" value="1"/>
</dbReference>
<evidence type="ECO:0000256" key="3">
    <source>
        <dbReference type="ARBA" id="ARBA00022759"/>
    </source>
</evidence>
<dbReference type="AlphaFoldDB" id="A0A9D4Y853"/>
<dbReference type="InterPro" id="IPR001568">
    <property type="entry name" value="RNase_T2-like"/>
</dbReference>
<evidence type="ECO:0000313" key="8">
    <source>
        <dbReference type="Proteomes" id="UP001058974"/>
    </source>
</evidence>